<evidence type="ECO:0000313" key="2">
    <source>
        <dbReference type="Proteomes" id="UP001165679"/>
    </source>
</evidence>
<dbReference type="EMBL" id="JAPDNT010000001">
    <property type="protein sequence ID" value="MCW3473695.1"/>
    <property type="molecule type" value="Genomic_DNA"/>
</dbReference>
<sequence length="112" mass="12280">MRLAAFPQPDREAARPALIDLNFVSVNASGTILDKASYIVNYCALGKVVFSSQEVTERPVRRFTGFAVAAMIVHDTFVAAEQTVARPYRSLWVFGSPDARWQRAAGQTMASA</sequence>
<dbReference type="Gene3D" id="3.10.450.50">
    <property type="match status" value="1"/>
</dbReference>
<keyword evidence="2" id="KW-1185">Reference proteome</keyword>
<gene>
    <name evidence="1" type="ORF">OL599_03820</name>
</gene>
<protein>
    <submittedName>
        <fullName evidence="1">Nuclear transport factor 2 family protein</fullName>
    </submittedName>
</protein>
<name>A0AA41YNQ8_9PROT</name>
<dbReference type="RefSeq" id="WP_264712271.1">
    <property type="nucleotide sequence ID" value="NZ_JAPDNT010000001.1"/>
</dbReference>
<reference evidence="1" key="1">
    <citation type="submission" date="2022-09" db="EMBL/GenBank/DDBJ databases">
        <title>Rhodovastum sp. nov. RN2-1 isolated from soil in Seongnam, South Korea.</title>
        <authorList>
            <person name="Le N.T."/>
        </authorList>
    </citation>
    <scope>NUCLEOTIDE SEQUENCE</scope>
    <source>
        <strain evidence="1">RN2-1</strain>
    </source>
</reference>
<proteinExistence type="predicted"/>
<dbReference type="AlphaFoldDB" id="A0AA41YNQ8"/>
<dbReference type="Proteomes" id="UP001165679">
    <property type="component" value="Unassembled WGS sequence"/>
</dbReference>
<accession>A0AA41YNQ8</accession>
<reference evidence="1" key="2">
    <citation type="submission" date="2022-10" db="EMBL/GenBank/DDBJ databases">
        <authorList>
            <person name="Trinh H.N."/>
        </authorList>
    </citation>
    <scope>NUCLEOTIDE SEQUENCE</scope>
    <source>
        <strain evidence="1">RN2-1</strain>
    </source>
</reference>
<organism evidence="1 2">
    <name type="scientific">Limobrevibacterium gyesilva</name>
    <dbReference type="NCBI Taxonomy" id="2991712"/>
    <lineage>
        <taxon>Bacteria</taxon>
        <taxon>Pseudomonadati</taxon>
        <taxon>Pseudomonadota</taxon>
        <taxon>Alphaproteobacteria</taxon>
        <taxon>Acetobacterales</taxon>
        <taxon>Acetobacteraceae</taxon>
        <taxon>Limobrevibacterium</taxon>
    </lineage>
</organism>
<comment type="caution">
    <text evidence="1">The sequence shown here is derived from an EMBL/GenBank/DDBJ whole genome shotgun (WGS) entry which is preliminary data.</text>
</comment>
<evidence type="ECO:0000313" key="1">
    <source>
        <dbReference type="EMBL" id="MCW3473695.1"/>
    </source>
</evidence>